<dbReference type="AlphaFoldDB" id="A0A096B972"/>
<evidence type="ECO:0000313" key="3">
    <source>
        <dbReference type="Proteomes" id="UP000029585"/>
    </source>
</evidence>
<feature type="transmembrane region" description="Helical" evidence="1">
    <location>
        <begin position="25"/>
        <end position="49"/>
    </location>
</feature>
<name>A0A096B972_FLAPL</name>
<comment type="caution">
    <text evidence="2">The sequence shown here is derived from an EMBL/GenBank/DDBJ whole genome shotgun (WGS) entry which is preliminary data.</text>
</comment>
<evidence type="ECO:0008006" key="4">
    <source>
        <dbReference type="Google" id="ProtNLM"/>
    </source>
</evidence>
<keyword evidence="1" id="KW-0812">Transmembrane</keyword>
<reference evidence="2 3" key="1">
    <citation type="submission" date="2011-08" db="EMBL/GenBank/DDBJ databases">
        <title>The Genome Sequence of Clostridium orbiscindens 1_3_50AFAA.</title>
        <authorList>
            <consortium name="The Broad Institute Genome Sequencing Platform"/>
            <person name="Earl A."/>
            <person name="Ward D."/>
            <person name="Feldgarden M."/>
            <person name="Gevers D."/>
            <person name="Daigneault M."/>
            <person name="Strauss J."/>
            <person name="Allen-Vercoe E."/>
            <person name="Young S.K."/>
            <person name="Zeng Q."/>
            <person name="Gargeya S."/>
            <person name="Fitzgerald M."/>
            <person name="Haas B."/>
            <person name="Abouelleil A."/>
            <person name="Alvarado L."/>
            <person name="Arachchi H.M."/>
            <person name="Berlin A."/>
            <person name="Brown A."/>
            <person name="Chapman S.B."/>
            <person name="Chen Z."/>
            <person name="Dunbar C."/>
            <person name="Freedman E."/>
            <person name="Gearin G."/>
            <person name="Gellesch M."/>
            <person name="Goldberg J."/>
            <person name="Griggs A."/>
            <person name="Gujja S."/>
            <person name="Heiman D."/>
            <person name="Howarth C."/>
            <person name="Larson L."/>
            <person name="Lui A."/>
            <person name="MacDonald P.J.P."/>
            <person name="Montmayeur A."/>
            <person name="Murphy C."/>
            <person name="Neiman D."/>
            <person name="Pearson M."/>
            <person name="Priest M."/>
            <person name="Roberts A."/>
            <person name="Saif S."/>
            <person name="Shea T."/>
            <person name="Shenoy N."/>
            <person name="Sisk P."/>
            <person name="Stolte C."/>
            <person name="Sykes S."/>
            <person name="Wortman J."/>
            <person name="Nusbaum C."/>
            <person name="Birren B."/>
        </authorList>
    </citation>
    <scope>NUCLEOTIDE SEQUENCE [LARGE SCALE GENOMIC DNA]</scope>
    <source>
        <strain evidence="2 3">1_3_50AFAA</strain>
    </source>
</reference>
<evidence type="ECO:0000313" key="2">
    <source>
        <dbReference type="EMBL" id="KGF55615.1"/>
    </source>
</evidence>
<sequence length="155" mass="17100">MVVFIHSILQKLRSALKNERGEANYFSTVVFIFIAVVLLAFIIDLFGIISTKQELDHAADQMVKQIQLSGGINSETDALFDFLCSEIEGADNITYSIDATYKSPTPSGMSRAIQLGTPFYITIEGDAKLGGFWNLDLVNITVVARGSGVSEHYWK</sequence>
<proteinExistence type="predicted"/>
<organism evidence="2 3">
    <name type="scientific">Flavonifractor plautii 1_3_50AFAA</name>
    <dbReference type="NCBI Taxonomy" id="742738"/>
    <lineage>
        <taxon>Bacteria</taxon>
        <taxon>Bacillati</taxon>
        <taxon>Bacillota</taxon>
        <taxon>Clostridia</taxon>
        <taxon>Eubacteriales</taxon>
        <taxon>Oscillospiraceae</taxon>
        <taxon>Flavonifractor</taxon>
    </lineage>
</organism>
<accession>A0A096B972</accession>
<keyword evidence="1" id="KW-1133">Transmembrane helix</keyword>
<dbReference type="HOGENOM" id="CLU_1623717_0_0_9"/>
<evidence type="ECO:0000256" key="1">
    <source>
        <dbReference type="SAM" id="Phobius"/>
    </source>
</evidence>
<dbReference type="InterPro" id="IPR025469">
    <property type="entry name" value="DUF4320"/>
</dbReference>
<dbReference type="EMBL" id="ADLO01000056">
    <property type="protein sequence ID" value="KGF55615.1"/>
    <property type="molecule type" value="Genomic_DNA"/>
</dbReference>
<dbReference type="PATRIC" id="fig|742738.3.peg.1981"/>
<dbReference type="Proteomes" id="UP000029585">
    <property type="component" value="Unassembled WGS sequence"/>
</dbReference>
<gene>
    <name evidence="2" type="ORF">HMPREF9460_01928</name>
</gene>
<keyword evidence="1" id="KW-0472">Membrane</keyword>
<protein>
    <recommendedName>
        <fullName evidence="4">DUF4320 family protein</fullName>
    </recommendedName>
</protein>
<dbReference type="eggNOG" id="ENOG502ZCBB">
    <property type="taxonomic scope" value="Bacteria"/>
</dbReference>
<dbReference type="Pfam" id="PF14208">
    <property type="entry name" value="DUF4320"/>
    <property type="match status" value="1"/>
</dbReference>
<keyword evidence="3" id="KW-1185">Reference proteome</keyword>